<dbReference type="SUPFAM" id="SSF55785">
    <property type="entry name" value="PYP-like sensor domain (PAS domain)"/>
    <property type="match status" value="1"/>
</dbReference>
<evidence type="ECO:0000259" key="10">
    <source>
        <dbReference type="PROSITE" id="PS50113"/>
    </source>
</evidence>
<evidence type="ECO:0000256" key="3">
    <source>
        <dbReference type="ARBA" id="ARBA00022553"/>
    </source>
</evidence>
<comment type="catalytic activity">
    <reaction evidence="1">
        <text>ATP + protein L-histidine = ADP + protein N-phospho-L-histidine.</text>
        <dbReference type="EC" id="2.7.13.3"/>
    </reaction>
</comment>
<dbReference type="PANTHER" id="PTHR43711">
    <property type="entry name" value="TWO-COMPONENT HISTIDINE KINASE"/>
    <property type="match status" value="1"/>
</dbReference>
<dbReference type="InterPro" id="IPR035965">
    <property type="entry name" value="PAS-like_dom_sf"/>
</dbReference>
<dbReference type="InterPro" id="IPR000700">
    <property type="entry name" value="PAS-assoc_C"/>
</dbReference>
<dbReference type="SUPFAM" id="SSF47384">
    <property type="entry name" value="Homodimeric domain of signal transducing histidine kinase"/>
    <property type="match status" value="1"/>
</dbReference>
<evidence type="ECO:0000256" key="5">
    <source>
        <dbReference type="ARBA" id="ARBA00022777"/>
    </source>
</evidence>
<organism evidence="11 12">
    <name type="scientific">Filimonas lacunae</name>
    <dbReference type="NCBI Taxonomy" id="477680"/>
    <lineage>
        <taxon>Bacteria</taxon>
        <taxon>Pseudomonadati</taxon>
        <taxon>Bacteroidota</taxon>
        <taxon>Chitinophagia</taxon>
        <taxon>Chitinophagales</taxon>
        <taxon>Chitinophagaceae</taxon>
        <taxon>Filimonas</taxon>
    </lineage>
</organism>
<feature type="coiled-coil region" evidence="7">
    <location>
        <begin position="133"/>
        <end position="185"/>
    </location>
</feature>
<dbReference type="SUPFAM" id="SSF55874">
    <property type="entry name" value="ATPase domain of HSP90 chaperone/DNA topoisomerase II/histidine kinase"/>
    <property type="match status" value="1"/>
</dbReference>
<dbReference type="PROSITE" id="PS50113">
    <property type="entry name" value="PAC"/>
    <property type="match status" value="1"/>
</dbReference>
<dbReference type="SMART" id="SM00387">
    <property type="entry name" value="HATPase_c"/>
    <property type="match status" value="1"/>
</dbReference>
<dbReference type="InterPro" id="IPR036890">
    <property type="entry name" value="HATPase_C_sf"/>
</dbReference>
<dbReference type="PANTHER" id="PTHR43711:SF26">
    <property type="entry name" value="SENSOR HISTIDINE KINASE RCSC"/>
    <property type="match status" value="1"/>
</dbReference>
<evidence type="ECO:0000256" key="1">
    <source>
        <dbReference type="ARBA" id="ARBA00000085"/>
    </source>
</evidence>
<dbReference type="Gene3D" id="3.30.565.10">
    <property type="entry name" value="Histidine kinase-like ATPase, C-terminal domain"/>
    <property type="match status" value="1"/>
</dbReference>
<dbReference type="Proteomes" id="UP000186917">
    <property type="component" value="Unassembled WGS sequence"/>
</dbReference>
<dbReference type="SMART" id="SM00388">
    <property type="entry name" value="HisKA"/>
    <property type="match status" value="1"/>
</dbReference>
<dbReference type="EMBL" id="FTOR01000008">
    <property type="protein sequence ID" value="SIT28577.1"/>
    <property type="molecule type" value="Genomic_DNA"/>
</dbReference>
<dbReference type="Pfam" id="PF00512">
    <property type="entry name" value="HisKA"/>
    <property type="match status" value="1"/>
</dbReference>
<dbReference type="Pfam" id="PF13426">
    <property type="entry name" value="PAS_9"/>
    <property type="match status" value="1"/>
</dbReference>
<dbReference type="Gene3D" id="3.30.450.20">
    <property type="entry name" value="PAS domain"/>
    <property type="match status" value="1"/>
</dbReference>
<name>A0A1N7R1I6_9BACT</name>
<dbReference type="EC" id="2.7.13.3" evidence="2"/>
<dbReference type="InterPro" id="IPR005467">
    <property type="entry name" value="His_kinase_dom"/>
</dbReference>
<dbReference type="STRING" id="477680.SAMN05421788_10858"/>
<dbReference type="CDD" id="cd00075">
    <property type="entry name" value="HATPase"/>
    <property type="match status" value="1"/>
</dbReference>
<dbReference type="PROSITE" id="PS50109">
    <property type="entry name" value="HIS_KIN"/>
    <property type="match status" value="1"/>
</dbReference>
<evidence type="ECO:0000256" key="4">
    <source>
        <dbReference type="ARBA" id="ARBA00022679"/>
    </source>
</evidence>
<dbReference type="InterPro" id="IPR050736">
    <property type="entry name" value="Sensor_HK_Regulatory"/>
</dbReference>
<dbReference type="InterPro" id="IPR000014">
    <property type="entry name" value="PAS"/>
</dbReference>
<keyword evidence="7" id="KW-0175">Coiled coil</keyword>
<dbReference type="FunFam" id="3.30.565.10:FF:000006">
    <property type="entry name" value="Sensor histidine kinase WalK"/>
    <property type="match status" value="1"/>
</dbReference>
<dbReference type="PROSITE" id="PS50112">
    <property type="entry name" value="PAS"/>
    <property type="match status" value="1"/>
</dbReference>
<dbReference type="AlphaFoldDB" id="A0A1N7R1I6"/>
<dbReference type="Gene3D" id="1.10.287.130">
    <property type="match status" value="1"/>
</dbReference>
<evidence type="ECO:0000313" key="12">
    <source>
        <dbReference type="Proteomes" id="UP000186917"/>
    </source>
</evidence>
<evidence type="ECO:0000256" key="7">
    <source>
        <dbReference type="SAM" id="Coils"/>
    </source>
</evidence>
<evidence type="ECO:0000313" key="11">
    <source>
        <dbReference type="EMBL" id="SIT28577.1"/>
    </source>
</evidence>
<evidence type="ECO:0000259" key="9">
    <source>
        <dbReference type="PROSITE" id="PS50112"/>
    </source>
</evidence>
<dbReference type="Pfam" id="PF02518">
    <property type="entry name" value="HATPase_c"/>
    <property type="match status" value="1"/>
</dbReference>
<dbReference type="RefSeq" id="WP_231940409.1">
    <property type="nucleotide sequence ID" value="NZ_AP017422.1"/>
</dbReference>
<keyword evidence="5" id="KW-0418">Kinase</keyword>
<gene>
    <name evidence="11" type="ORF">SAMN05421788_10858</name>
</gene>
<dbReference type="NCBIfam" id="TIGR00229">
    <property type="entry name" value="sensory_box"/>
    <property type="match status" value="1"/>
</dbReference>
<evidence type="ECO:0000256" key="2">
    <source>
        <dbReference type="ARBA" id="ARBA00012438"/>
    </source>
</evidence>
<evidence type="ECO:0000259" key="8">
    <source>
        <dbReference type="PROSITE" id="PS50109"/>
    </source>
</evidence>
<dbReference type="InterPro" id="IPR004358">
    <property type="entry name" value="Sig_transdc_His_kin-like_C"/>
</dbReference>
<feature type="domain" description="PAS" evidence="9">
    <location>
        <begin position="14"/>
        <end position="68"/>
    </location>
</feature>
<feature type="domain" description="Histidine kinase" evidence="8">
    <location>
        <begin position="192"/>
        <end position="405"/>
    </location>
</feature>
<accession>A0A1N7R1I6</accession>
<keyword evidence="3" id="KW-0597">Phosphoprotein</keyword>
<evidence type="ECO:0000256" key="6">
    <source>
        <dbReference type="ARBA" id="ARBA00023012"/>
    </source>
</evidence>
<dbReference type="InterPro" id="IPR003594">
    <property type="entry name" value="HATPase_dom"/>
</dbReference>
<dbReference type="CDD" id="cd00082">
    <property type="entry name" value="HisKA"/>
    <property type="match status" value="1"/>
</dbReference>
<proteinExistence type="predicted"/>
<dbReference type="InterPro" id="IPR003661">
    <property type="entry name" value="HisK_dim/P_dom"/>
</dbReference>
<dbReference type="GO" id="GO:0000155">
    <property type="term" value="F:phosphorelay sensor kinase activity"/>
    <property type="evidence" value="ECO:0007669"/>
    <property type="project" value="InterPro"/>
</dbReference>
<dbReference type="SMART" id="SM00091">
    <property type="entry name" value="PAS"/>
    <property type="match status" value="1"/>
</dbReference>
<keyword evidence="12" id="KW-1185">Reference proteome</keyword>
<dbReference type="CDD" id="cd00130">
    <property type="entry name" value="PAS"/>
    <property type="match status" value="1"/>
</dbReference>
<dbReference type="InterPro" id="IPR036097">
    <property type="entry name" value="HisK_dim/P_sf"/>
</dbReference>
<dbReference type="PRINTS" id="PR00344">
    <property type="entry name" value="BCTRLSENSOR"/>
</dbReference>
<sequence>MQPTQPLNLGMFSNEKQLVDAIFLHASVGILITNDRGEIVLANPFTQALFGYDDGELNGRKIEILIPSRYHHKHVHHREAFSNHMQNRPMGLGMDLYGVRKDGSEFPVEVSLCHYRNDDNNLVIAFINNITIRKKAEEEIRRLNDELEDKVEQRTFELKETMTKLEESTEELAKSLNKEKELNELKSRFVSLASHEFRTPLSTILSSTILLQKYTTTEEQSKRQKHTERIVSSVNGLTEILNDFLSVGKIEEGKIAVKPTTFTITRLINGIIEELKTIQKPGQQITYAHEGAETLVMDPTLLKHIVVNLLSNAIKFSPENATIAINSTLTDKQFILSVQDQGIGISKEDQAHLFERFFRASNASNIDGTGLGLHIVAKYAELMNGVISCNSIVDHGTTFTLVFTF</sequence>
<protein>
    <recommendedName>
        <fullName evidence="2">histidine kinase</fullName>
        <ecNumber evidence="2">2.7.13.3</ecNumber>
    </recommendedName>
</protein>
<keyword evidence="6" id="KW-0902">Two-component regulatory system</keyword>
<keyword evidence="4" id="KW-0808">Transferase</keyword>
<feature type="domain" description="PAC" evidence="10">
    <location>
        <begin position="92"/>
        <end position="142"/>
    </location>
</feature>
<reference evidence="12" key="1">
    <citation type="submission" date="2017-01" db="EMBL/GenBank/DDBJ databases">
        <authorList>
            <person name="Varghese N."/>
            <person name="Submissions S."/>
        </authorList>
    </citation>
    <scope>NUCLEOTIDE SEQUENCE [LARGE SCALE GENOMIC DNA]</scope>
    <source>
        <strain evidence="12">DSM 21054</strain>
    </source>
</reference>